<sequence>MLGMLLCLTREQRMVFILGEFFSLKSDVAGEICGVSAENYRQQLSLARKDLYSFMHNKCALVNKANPVAATAKHEDFQGGLRRSVEYPLRGASL</sequence>
<dbReference type="InterPro" id="IPR013324">
    <property type="entry name" value="RNA_pol_sigma_r3/r4-like"/>
</dbReference>
<dbReference type="GO" id="GO:0006352">
    <property type="term" value="P:DNA-templated transcription initiation"/>
    <property type="evidence" value="ECO:0007669"/>
    <property type="project" value="InterPro"/>
</dbReference>
<dbReference type="InterPro" id="IPR013249">
    <property type="entry name" value="RNA_pol_sigma70_r4_t2"/>
</dbReference>
<organism evidence="2">
    <name type="scientific">Leptospira borgpetersenii serovar Ballum</name>
    <dbReference type="NCBI Taxonomy" id="280505"/>
    <lineage>
        <taxon>Bacteria</taxon>
        <taxon>Pseudomonadati</taxon>
        <taxon>Spirochaetota</taxon>
        <taxon>Spirochaetia</taxon>
        <taxon>Leptospirales</taxon>
        <taxon>Leptospiraceae</taxon>
        <taxon>Leptospira</taxon>
    </lineage>
</organism>
<accession>A0A0S2IMD8</accession>
<feature type="domain" description="RNA polymerase sigma factor 70 region 4 type 2" evidence="1">
    <location>
        <begin position="4"/>
        <end position="51"/>
    </location>
</feature>
<dbReference type="AlphaFoldDB" id="A0A0S2IMD8"/>
<dbReference type="PATRIC" id="fig|280505.15.peg.57"/>
<reference evidence="2 3" key="1">
    <citation type="journal article" date="2015" name="PLoS Negl. Trop. Dis.">
        <title>Distribution of Plasmids in Distinct Leptospira Pathogenic Species.</title>
        <authorList>
            <person name="Wang Y."/>
            <person name="Zhuang X."/>
            <person name="Zhong Y."/>
            <person name="Zhang C."/>
            <person name="Zhang Y."/>
            <person name="Zeng L."/>
            <person name="Zhu Y."/>
            <person name="He P."/>
            <person name="Dong K."/>
            <person name="Pal U."/>
            <person name="Guo X."/>
            <person name="Qin J."/>
        </authorList>
    </citation>
    <scope>NUCLEOTIDE SEQUENCE [LARGE SCALE GENOMIC DNA]</scope>
    <source>
        <strain evidence="2 3">56604</strain>
    </source>
</reference>
<dbReference type="Pfam" id="PF08281">
    <property type="entry name" value="Sigma70_r4_2"/>
    <property type="match status" value="1"/>
</dbReference>
<dbReference type="GO" id="GO:0016987">
    <property type="term" value="F:sigma factor activity"/>
    <property type="evidence" value="ECO:0007669"/>
    <property type="project" value="InterPro"/>
</dbReference>
<protein>
    <recommendedName>
        <fullName evidence="1">RNA polymerase sigma factor 70 region 4 type 2 domain-containing protein</fullName>
    </recommendedName>
</protein>
<dbReference type="RefSeq" id="WP_228003635.1">
    <property type="nucleotide sequence ID" value="NZ_JADDVA010000016.1"/>
</dbReference>
<dbReference type="Gene3D" id="1.10.10.10">
    <property type="entry name" value="Winged helix-like DNA-binding domain superfamily/Winged helix DNA-binding domain"/>
    <property type="match status" value="1"/>
</dbReference>
<proteinExistence type="predicted"/>
<name>A0A0S2IMD8_LEPBO</name>
<evidence type="ECO:0000259" key="1">
    <source>
        <dbReference type="Pfam" id="PF08281"/>
    </source>
</evidence>
<dbReference type="GO" id="GO:0003677">
    <property type="term" value="F:DNA binding"/>
    <property type="evidence" value="ECO:0007669"/>
    <property type="project" value="InterPro"/>
</dbReference>
<dbReference type="InterPro" id="IPR036388">
    <property type="entry name" value="WH-like_DNA-bd_sf"/>
</dbReference>
<dbReference type="SUPFAM" id="SSF88659">
    <property type="entry name" value="Sigma3 and sigma4 domains of RNA polymerase sigma factors"/>
    <property type="match status" value="1"/>
</dbReference>
<evidence type="ECO:0000313" key="2">
    <source>
        <dbReference type="EMBL" id="ALO24435.1"/>
    </source>
</evidence>
<gene>
    <name evidence="2" type="ORF">LBBP_00061</name>
</gene>
<dbReference type="EMBL" id="CP012029">
    <property type="protein sequence ID" value="ALO24435.1"/>
    <property type="molecule type" value="Genomic_DNA"/>
</dbReference>
<dbReference type="Proteomes" id="UP000058857">
    <property type="component" value="Chromosome 1"/>
</dbReference>
<evidence type="ECO:0000313" key="3">
    <source>
        <dbReference type="Proteomes" id="UP000058857"/>
    </source>
</evidence>